<protein>
    <recommendedName>
        <fullName evidence="5">RMT2 domain-containing protein</fullName>
    </recommendedName>
</protein>
<keyword evidence="1" id="KW-0489">Methyltransferase</keyword>
<evidence type="ECO:0000313" key="7">
    <source>
        <dbReference type="Proteomes" id="UP000183567"/>
    </source>
</evidence>
<evidence type="ECO:0000256" key="1">
    <source>
        <dbReference type="ARBA" id="ARBA00022603"/>
    </source>
</evidence>
<evidence type="ECO:0000259" key="5">
    <source>
        <dbReference type="PROSITE" id="PS51559"/>
    </source>
</evidence>
<dbReference type="AlphaFoldDB" id="A0A1J8RAG6"/>
<comment type="caution">
    <text evidence="6">The sequence shown here is derived from an EMBL/GenBank/DDBJ whole genome shotgun (WGS) entry which is preliminary data.</text>
</comment>
<evidence type="ECO:0000313" key="6">
    <source>
        <dbReference type="EMBL" id="OJA20868.1"/>
    </source>
</evidence>
<dbReference type="PROSITE" id="PS50088">
    <property type="entry name" value="ANK_REPEAT"/>
    <property type="match status" value="1"/>
</dbReference>
<dbReference type="PANTHER" id="PTHR32379:SF1">
    <property type="entry name" value="GUANIDINOACETATE N-METHYLTRANSFERASE"/>
    <property type="match status" value="1"/>
</dbReference>
<proteinExistence type="predicted"/>
<keyword evidence="7" id="KW-1185">Reference proteome</keyword>
<evidence type="ECO:0000256" key="4">
    <source>
        <dbReference type="PROSITE-ProRule" id="PRU00023"/>
    </source>
</evidence>
<dbReference type="GO" id="GO:0032259">
    <property type="term" value="P:methylation"/>
    <property type="evidence" value="ECO:0007669"/>
    <property type="project" value="UniProtKB-KW"/>
</dbReference>
<feature type="domain" description="RMT2" evidence="5">
    <location>
        <begin position="146"/>
        <end position="403"/>
    </location>
</feature>
<dbReference type="GO" id="GO:0005634">
    <property type="term" value="C:nucleus"/>
    <property type="evidence" value="ECO:0007669"/>
    <property type="project" value="TreeGrafter"/>
</dbReference>
<dbReference type="Gene3D" id="3.40.50.150">
    <property type="entry name" value="Vaccinia Virus protein VP39"/>
    <property type="match status" value="1"/>
</dbReference>
<dbReference type="Gene3D" id="1.25.40.20">
    <property type="entry name" value="Ankyrin repeat-containing domain"/>
    <property type="match status" value="1"/>
</dbReference>
<dbReference type="InterPro" id="IPR002110">
    <property type="entry name" value="Ankyrin_rpt"/>
</dbReference>
<dbReference type="SUPFAM" id="SSF53335">
    <property type="entry name" value="S-adenosyl-L-methionine-dependent methyltransferases"/>
    <property type="match status" value="1"/>
</dbReference>
<dbReference type="GO" id="GO:0005737">
    <property type="term" value="C:cytoplasm"/>
    <property type="evidence" value="ECO:0007669"/>
    <property type="project" value="TreeGrafter"/>
</dbReference>
<evidence type="ECO:0000256" key="2">
    <source>
        <dbReference type="ARBA" id="ARBA00022679"/>
    </source>
</evidence>
<keyword evidence="2" id="KW-0808">Transferase</keyword>
<dbReference type="SUPFAM" id="SSF48403">
    <property type="entry name" value="Ankyrin repeat"/>
    <property type="match status" value="1"/>
</dbReference>
<accession>A0A1J8RAG6</accession>
<gene>
    <name evidence="6" type="ORF">AZE42_02971</name>
</gene>
<dbReference type="InterPro" id="IPR036770">
    <property type="entry name" value="Ankyrin_rpt-contain_sf"/>
</dbReference>
<dbReference type="PROSITE" id="PS50297">
    <property type="entry name" value="ANK_REP_REGION"/>
    <property type="match status" value="1"/>
</dbReference>
<reference evidence="6 7" key="1">
    <citation type="submission" date="2016-03" db="EMBL/GenBank/DDBJ databases">
        <title>Comparative genomics of the ectomycorrhizal sister species Rhizopogon vinicolor and Rhizopogon vesiculosus (Basidiomycota: Boletales) reveals a divergence of the mating type B locus.</title>
        <authorList>
            <person name="Mujic A.B."/>
            <person name="Kuo A."/>
            <person name="Tritt A."/>
            <person name="Lipzen A."/>
            <person name="Chen C."/>
            <person name="Johnson J."/>
            <person name="Sharma A."/>
            <person name="Barry K."/>
            <person name="Grigoriev I.V."/>
            <person name="Spatafora J.W."/>
        </authorList>
    </citation>
    <scope>NUCLEOTIDE SEQUENCE [LARGE SCALE GENOMIC DNA]</scope>
    <source>
        <strain evidence="6 7">AM-OR11-056</strain>
    </source>
</reference>
<dbReference type="InterPro" id="IPR026480">
    <property type="entry name" value="RMT2_dom"/>
</dbReference>
<dbReference type="InterPro" id="IPR029063">
    <property type="entry name" value="SAM-dependent_MTases_sf"/>
</dbReference>
<organism evidence="6 7">
    <name type="scientific">Rhizopogon vesiculosus</name>
    <dbReference type="NCBI Taxonomy" id="180088"/>
    <lineage>
        <taxon>Eukaryota</taxon>
        <taxon>Fungi</taxon>
        <taxon>Dikarya</taxon>
        <taxon>Basidiomycota</taxon>
        <taxon>Agaricomycotina</taxon>
        <taxon>Agaricomycetes</taxon>
        <taxon>Agaricomycetidae</taxon>
        <taxon>Boletales</taxon>
        <taxon>Suillineae</taxon>
        <taxon>Rhizopogonaceae</taxon>
        <taxon>Rhizopogon</taxon>
    </lineage>
</organism>
<dbReference type="EMBL" id="LVVM01000340">
    <property type="protein sequence ID" value="OJA20868.1"/>
    <property type="molecule type" value="Genomic_DNA"/>
</dbReference>
<dbReference type="PROSITE" id="PS51559">
    <property type="entry name" value="SAM_RMT2"/>
    <property type="match status" value="1"/>
</dbReference>
<dbReference type="PANTHER" id="PTHR32379">
    <property type="entry name" value="GUANIDINOACETATE N-METHYLTRANSFERASE"/>
    <property type="match status" value="1"/>
</dbReference>
<dbReference type="OrthoDB" id="19014at2759"/>
<dbReference type="InterPro" id="IPR051038">
    <property type="entry name" value="RMT2/GAMT_Mtase"/>
</dbReference>
<dbReference type="Proteomes" id="UP000183567">
    <property type="component" value="Unassembled WGS sequence"/>
</dbReference>
<evidence type="ECO:0000256" key="3">
    <source>
        <dbReference type="ARBA" id="ARBA00022691"/>
    </source>
</evidence>
<name>A0A1J8RAG6_9AGAM</name>
<sequence length="403" mass="45282">MEEFEDDFEMISDDVDDPEIIMLTELGSTLINAILEKEPISNVRDLIDAGAPLWYQNEEGTSVLHAAAYVENEQLVKLLIEEGAIWNAVDHLQNTAGDIALSLNDAACYTLIRDAGIRSEMLLTLLSSQTSLNPTPSSLVLQGTDNSAVASTDAFLSSHLRYTRDVHGQDICLLELDDGQEVGVMMGWERDIMQKTVEKLCIDHARRDKGLKVLNVGFGLGIIDDFFQNLSTPPALHVIVEPHHDVLAHMKEQGWYDKKGVSILEGKWQDCIASEALQGFGKFDVIYTDTFSENYSELHTFFKHLRELLAGPESRFSFFNGLGATSAFVFKLYITPNLTHLQDVLFYDVYTHLSELHLAEAGLDVAWSDVDVSSQKDEERWGETRKYFSLPIYRLPIAWSKAN</sequence>
<dbReference type="GO" id="GO:0019702">
    <property type="term" value="F:protein arginine N5-methyltransferase activity"/>
    <property type="evidence" value="ECO:0007669"/>
    <property type="project" value="TreeGrafter"/>
</dbReference>
<feature type="repeat" description="ANK" evidence="4">
    <location>
        <begin position="59"/>
        <end position="91"/>
    </location>
</feature>
<dbReference type="Pfam" id="PF13637">
    <property type="entry name" value="Ank_4"/>
    <property type="match status" value="1"/>
</dbReference>
<dbReference type="STRING" id="180088.A0A1J8RAG6"/>
<keyword evidence="4" id="KW-0040">ANK repeat</keyword>
<keyword evidence="3" id="KW-0949">S-adenosyl-L-methionine</keyword>